<dbReference type="EMBL" id="CACTIH010009088">
    <property type="protein sequence ID" value="CAA3023371.1"/>
    <property type="molecule type" value="Genomic_DNA"/>
</dbReference>
<dbReference type="Gene3D" id="1.25.40.90">
    <property type="match status" value="1"/>
</dbReference>
<keyword evidence="4" id="KW-1185">Reference proteome</keyword>
<sequence length="161" mass="18580">MVMKVHLLNLAHDILKNNMENGNEFVSKFWKILPLALKDAMKHGDDRGKKAVSRWDSTRKTLVKELEEEGLVLIQCIEKHKVVEASRVILVSQLQDALYEQLAAQKLCILISIRFQGIYPYGNRSNVSLHKEEILLIHHFEINDNMPIRSMCNWQCSGTII</sequence>
<protein>
    <recommendedName>
        <fullName evidence="2">CID domain-containing protein</fullName>
    </recommendedName>
</protein>
<keyword evidence="1" id="KW-0507">mRNA processing</keyword>
<evidence type="ECO:0000256" key="1">
    <source>
        <dbReference type="ARBA" id="ARBA00022664"/>
    </source>
</evidence>
<name>A0A8S0UZN4_OLEEU</name>
<gene>
    <name evidence="3" type="ORF">OLEA9_A100222</name>
</gene>
<evidence type="ECO:0000259" key="2">
    <source>
        <dbReference type="Pfam" id="PF04818"/>
    </source>
</evidence>
<dbReference type="InterPro" id="IPR006569">
    <property type="entry name" value="CID_dom"/>
</dbReference>
<reference evidence="3 4" key="1">
    <citation type="submission" date="2019-12" db="EMBL/GenBank/DDBJ databases">
        <authorList>
            <person name="Alioto T."/>
            <person name="Alioto T."/>
            <person name="Gomez Garrido J."/>
        </authorList>
    </citation>
    <scope>NUCLEOTIDE SEQUENCE [LARGE SCALE GENOMIC DNA]</scope>
</reference>
<evidence type="ECO:0000313" key="3">
    <source>
        <dbReference type="EMBL" id="CAA3023371.1"/>
    </source>
</evidence>
<comment type="caution">
    <text evidence="3">The sequence shown here is derived from an EMBL/GenBank/DDBJ whole genome shotgun (WGS) entry which is preliminary data.</text>
</comment>
<dbReference type="GO" id="GO:0005634">
    <property type="term" value="C:nucleus"/>
    <property type="evidence" value="ECO:0007669"/>
    <property type="project" value="UniProtKB-ARBA"/>
</dbReference>
<dbReference type="GO" id="GO:0006397">
    <property type="term" value="P:mRNA processing"/>
    <property type="evidence" value="ECO:0007669"/>
    <property type="project" value="UniProtKB-KW"/>
</dbReference>
<dbReference type="AlphaFoldDB" id="A0A8S0UZN4"/>
<dbReference type="OrthoDB" id="10069473at2759"/>
<dbReference type="Gramene" id="OE9A100222T1">
    <property type="protein sequence ID" value="OE9A100222C1"/>
    <property type="gene ID" value="OE9A100222"/>
</dbReference>
<dbReference type="Pfam" id="PF04818">
    <property type="entry name" value="CID"/>
    <property type="match status" value="1"/>
</dbReference>
<accession>A0A8S0UZN4</accession>
<evidence type="ECO:0000313" key="4">
    <source>
        <dbReference type="Proteomes" id="UP000594638"/>
    </source>
</evidence>
<proteinExistence type="predicted"/>
<dbReference type="InterPro" id="IPR008942">
    <property type="entry name" value="ENTH_VHS"/>
</dbReference>
<feature type="domain" description="CID" evidence="2">
    <location>
        <begin position="4"/>
        <end position="54"/>
    </location>
</feature>
<dbReference type="Proteomes" id="UP000594638">
    <property type="component" value="Unassembled WGS sequence"/>
</dbReference>
<organism evidence="3 4">
    <name type="scientific">Olea europaea subsp. europaea</name>
    <dbReference type="NCBI Taxonomy" id="158383"/>
    <lineage>
        <taxon>Eukaryota</taxon>
        <taxon>Viridiplantae</taxon>
        <taxon>Streptophyta</taxon>
        <taxon>Embryophyta</taxon>
        <taxon>Tracheophyta</taxon>
        <taxon>Spermatophyta</taxon>
        <taxon>Magnoliopsida</taxon>
        <taxon>eudicotyledons</taxon>
        <taxon>Gunneridae</taxon>
        <taxon>Pentapetalae</taxon>
        <taxon>asterids</taxon>
        <taxon>lamiids</taxon>
        <taxon>Lamiales</taxon>
        <taxon>Oleaceae</taxon>
        <taxon>Oleeae</taxon>
        <taxon>Olea</taxon>
    </lineage>
</organism>